<proteinExistence type="predicted"/>
<evidence type="ECO:0000313" key="3">
    <source>
        <dbReference type="Proteomes" id="UP001215598"/>
    </source>
</evidence>
<feature type="region of interest" description="Disordered" evidence="1">
    <location>
        <begin position="45"/>
        <end position="66"/>
    </location>
</feature>
<sequence>MFHARRGAAPSKRRPWRRLKFPIKLYQVLIKSMCRECPNYSQHTSNGAFGEMESKRSEDSNSETLSRPDKIWLRSEDNTILLWQLGPGFALGDYEWIHSPEKLAKVFPPPIASKGPNESRTNYLKRRGQEPWIASVRTPPGWFTDMHLDLASAQRTGGLEVLHVVEPCTFILLPFCIHAVIAFEHSSHTVVTFAHTAHWDVAREGLEFLRGLVRNSDHPATSVVEVAEKVVHETPIWHRAMGEDGVAATYLLCSCTQPTRYSGSRPSGTSRVTSRNGFLRNEGLLSVSRLSDFDSLHSLRLRKCSPRVQY</sequence>
<keyword evidence="3" id="KW-1185">Reference proteome</keyword>
<feature type="non-terminal residue" evidence="2">
    <location>
        <position position="1"/>
    </location>
</feature>
<accession>A0AAD7H4I9</accession>
<reference evidence="2" key="1">
    <citation type="submission" date="2023-03" db="EMBL/GenBank/DDBJ databases">
        <title>Massive genome expansion in bonnet fungi (Mycena s.s.) driven by repeated elements and novel gene families across ecological guilds.</title>
        <authorList>
            <consortium name="Lawrence Berkeley National Laboratory"/>
            <person name="Harder C.B."/>
            <person name="Miyauchi S."/>
            <person name="Viragh M."/>
            <person name="Kuo A."/>
            <person name="Thoen E."/>
            <person name="Andreopoulos B."/>
            <person name="Lu D."/>
            <person name="Skrede I."/>
            <person name="Drula E."/>
            <person name="Henrissat B."/>
            <person name="Morin E."/>
            <person name="Kohler A."/>
            <person name="Barry K."/>
            <person name="LaButti K."/>
            <person name="Morin E."/>
            <person name="Salamov A."/>
            <person name="Lipzen A."/>
            <person name="Mereny Z."/>
            <person name="Hegedus B."/>
            <person name="Baldrian P."/>
            <person name="Stursova M."/>
            <person name="Weitz H."/>
            <person name="Taylor A."/>
            <person name="Grigoriev I.V."/>
            <person name="Nagy L.G."/>
            <person name="Martin F."/>
            <person name="Kauserud H."/>
        </authorList>
    </citation>
    <scope>NUCLEOTIDE SEQUENCE</scope>
    <source>
        <strain evidence="2">CBHHK182m</strain>
    </source>
</reference>
<gene>
    <name evidence="2" type="ORF">B0H16DRAFT_1703323</name>
</gene>
<organism evidence="2 3">
    <name type="scientific">Mycena metata</name>
    <dbReference type="NCBI Taxonomy" id="1033252"/>
    <lineage>
        <taxon>Eukaryota</taxon>
        <taxon>Fungi</taxon>
        <taxon>Dikarya</taxon>
        <taxon>Basidiomycota</taxon>
        <taxon>Agaricomycotina</taxon>
        <taxon>Agaricomycetes</taxon>
        <taxon>Agaricomycetidae</taxon>
        <taxon>Agaricales</taxon>
        <taxon>Marasmiineae</taxon>
        <taxon>Mycenaceae</taxon>
        <taxon>Mycena</taxon>
    </lineage>
</organism>
<protein>
    <submittedName>
        <fullName evidence="2">Uncharacterized protein</fullName>
    </submittedName>
</protein>
<dbReference type="EMBL" id="JARKIB010000386">
    <property type="protein sequence ID" value="KAJ7711746.1"/>
    <property type="molecule type" value="Genomic_DNA"/>
</dbReference>
<dbReference type="Proteomes" id="UP001215598">
    <property type="component" value="Unassembled WGS sequence"/>
</dbReference>
<name>A0AAD7H4I9_9AGAR</name>
<evidence type="ECO:0000256" key="1">
    <source>
        <dbReference type="SAM" id="MobiDB-lite"/>
    </source>
</evidence>
<dbReference type="AlphaFoldDB" id="A0AAD7H4I9"/>
<comment type="caution">
    <text evidence="2">The sequence shown here is derived from an EMBL/GenBank/DDBJ whole genome shotgun (WGS) entry which is preliminary data.</text>
</comment>
<evidence type="ECO:0000313" key="2">
    <source>
        <dbReference type="EMBL" id="KAJ7711746.1"/>
    </source>
</evidence>